<evidence type="ECO:0000259" key="1">
    <source>
        <dbReference type="Pfam" id="PF19573"/>
    </source>
</evidence>
<protein>
    <recommendedName>
        <fullName evidence="1">DUF6089 domain-containing protein</fullName>
    </recommendedName>
</protein>
<sequence length="290" mass="31592">MDNPSKILVALLGFFLSVSLPLSAQHFEFGLLGGASNYLGDLSNNSRTMFIKETNLAGGAFIRYNVHEMATIRLGANYTVISGHDQNATDTELQGRNLSFSSPVIDIALIGEFNVLGYQPYNLYRPFSPYLFVGIGMFMYDPSTLYEGEKVKLRPLGTEGQGNEGRPAPYGKSGISIPFGLGFKYALSDKINLGLEFGARHTNTDYLDDVSTIFVDPQTLSPTAAALSNRSGEIAGNDLSRYSPGMARGDARKKDWFFIAGLTVSYNFIDNGLVGSRARRSGGRKGCRTE</sequence>
<dbReference type="AlphaFoldDB" id="A0A2D0NE03"/>
<gene>
    <name evidence="2" type="ORF">CRP01_10635</name>
</gene>
<keyword evidence="3" id="KW-1185">Reference proteome</keyword>
<evidence type="ECO:0000313" key="2">
    <source>
        <dbReference type="EMBL" id="PHN06741.1"/>
    </source>
</evidence>
<dbReference type="RefSeq" id="WP_099149998.1">
    <property type="nucleotide sequence ID" value="NZ_PDUD01000017.1"/>
</dbReference>
<dbReference type="InterPro" id="IPR045743">
    <property type="entry name" value="DUF6089"/>
</dbReference>
<name>A0A2D0NE03_FLAN2</name>
<evidence type="ECO:0000313" key="3">
    <source>
        <dbReference type="Proteomes" id="UP000223913"/>
    </source>
</evidence>
<dbReference type="SUPFAM" id="SSF56925">
    <property type="entry name" value="OMPA-like"/>
    <property type="match status" value="1"/>
</dbReference>
<reference evidence="2 3" key="1">
    <citation type="submission" date="2017-10" db="EMBL/GenBank/DDBJ databases">
        <title>The draft genome sequence of Lewinella nigricans NBRC 102662.</title>
        <authorList>
            <person name="Wang K."/>
        </authorList>
    </citation>
    <scope>NUCLEOTIDE SEQUENCE [LARGE SCALE GENOMIC DNA]</scope>
    <source>
        <strain evidence="2 3">NBRC 102662</strain>
    </source>
</reference>
<organism evidence="2 3">
    <name type="scientific">Flavilitoribacter nigricans (strain ATCC 23147 / DSM 23189 / NBRC 102662 / NCIMB 1420 / SS-2)</name>
    <name type="common">Lewinella nigricans</name>
    <dbReference type="NCBI Taxonomy" id="1122177"/>
    <lineage>
        <taxon>Bacteria</taxon>
        <taxon>Pseudomonadati</taxon>
        <taxon>Bacteroidota</taxon>
        <taxon>Saprospiria</taxon>
        <taxon>Saprospirales</taxon>
        <taxon>Lewinellaceae</taxon>
        <taxon>Flavilitoribacter</taxon>
    </lineage>
</organism>
<dbReference type="EMBL" id="PDUD01000017">
    <property type="protein sequence ID" value="PHN06741.1"/>
    <property type="molecule type" value="Genomic_DNA"/>
</dbReference>
<proteinExistence type="predicted"/>
<dbReference type="Gene3D" id="2.40.160.20">
    <property type="match status" value="1"/>
</dbReference>
<dbReference type="Pfam" id="PF19573">
    <property type="entry name" value="DUF6089"/>
    <property type="match status" value="1"/>
</dbReference>
<dbReference type="OrthoDB" id="654178at2"/>
<feature type="domain" description="DUF6089" evidence="1">
    <location>
        <begin position="6"/>
        <end position="209"/>
    </location>
</feature>
<dbReference type="Proteomes" id="UP000223913">
    <property type="component" value="Unassembled WGS sequence"/>
</dbReference>
<accession>A0A2D0NE03</accession>
<comment type="caution">
    <text evidence="2">The sequence shown here is derived from an EMBL/GenBank/DDBJ whole genome shotgun (WGS) entry which is preliminary data.</text>
</comment>
<dbReference type="InterPro" id="IPR011250">
    <property type="entry name" value="OMP/PagP_B-barrel"/>
</dbReference>